<proteinExistence type="inferred from homology"/>
<dbReference type="GO" id="GO:0030527">
    <property type="term" value="F:structural constituent of chromatin"/>
    <property type="evidence" value="ECO:0007669"/>
    <property type="project" value="InterPro"/>
</dbReference>
<evidence type="ECO:0000256" key="7">
    <source>
        <dbReference type="ARBA" id="ARBA00023125"/>
    </source>
</evidence>
<dbReference type="Proteomes" id="UP000094527">
    <property type="component" value="Unassembled WGS sequence"/>
</dbReference>
<evidence type="ECO:0000256" key="2">
    <source>
        <dbReference type="ARBA" id="ARBA00004123"/>
    </source>
</evidence>
<dbReference type="GO" id="GO:0000786">
    <property type="term" value="C:nucleosome"/>
    <property type="evidence" value="ECO:0007669"/>
    <property type="project" value="UniProtKB-KW"/>
</dbReference>
<dbReference type="PRINTS" id="PR00623">
    <property type="entry name" value="HISTONEH4"/>
</dbReference>
<comment type="function">
    <text evidence="1">Core component of nucleosome. Nucleosomes wrap and compact DNA into chromatin, limiting DNA accessibility to the cellular machineries which require DNA as a template. Histones thereby play a central role in transcription regulation, DNA repair, DNA replication and chromosomal stability. DNA accessibility is regulated via a complex set of post-translational modifications of histones, also called histone code, and nucleosome remodeling.</text>
</comment>
<evidence type="ECO:0000256" key="1">
    <source>
        <dbReference type="ARBA" id="ARBA00002001"/>
    </source>
</evidence>
<keyword evidence="6" id="KW-0158">Chromosome</keyword>
<dbReference type="InterPro" id="IPR009072">
    <property type="entry name" value="Histone-fold"/>
</dbReference>
<name>A0A1D2N0R6_ORCCI</name>
<evidence type="ECO:0000256" key="4">
    <source>
        <dbReference type="ARBA" id="ARBA00006564"/>
    </source>
</evidence>
<sequence length="99" mass="11151">MGPRSTTGLGMKEARLRRIIFQDIIHGIANPAIRRSSRCGDVNCIAGPNVIRKSLHDFLSKIIRDSIHNSESSERNTITIQDVLYALKKYGRSLYGCDY</sequence>
<evidence type="ECO:0000256" key="3">
    <source>
        <dbReference type="ARBA" id="ARBA00004286"/>
    </source>
</evidence>
<dbReference type="STRING" id="48709.A0A1D2N0R6"/>
<dbReference type="InterPro" id="IPR001951">
    <property type="entry name" value="Histone_H4"/>
</dbReference>
<organism evidence="10 11">
    <name type="scientific">Orchesella cincta</name>
    <name type="common">Springtail</name>
    <name type="synonym">Podura cincta</name>
    <dbReference type="NCBI Taxonomy" id="48709"/>
    <lineage>
        <taxon>Eukaryota</taxon>
        <taxon>Metazoa</taxon>
        <taxon>Ecdysozoa</taxon>
        <taxon>Arthropoda</taxon>
        <taxon>Hexapoda</taxon>
        <taxon>Collembola</taxon>
        <taxon>Entomobryomorpha</taxon>
        <taxon>Entomobryoidea</taxon>
        <taxon>Orchesellidae</taxon>
        <taxon>Orchesellinae</taxon>
        <taxon>Orchesella</taxon>
    </lineage>
</organism>
<dbReference type="SUPFAM" id="SSF47113">
    <property type="entry name" value="Histone-fold"/>
    <property type="match status" value="1"/>
</dbReference>
<comment type="similarity">
    <text evidence="4">Belongs to the histone H4 family.</text>
</comment>
<dbReference type="Gene3D" id="1.10.20.10">
    <property type="entry name" value="Histone, subunit A"/>
    <property type="match status" value="1"/>
</dbReference>
<protein>
    <recommendedName>
        <fullName evidence="5">Histone H4</fullName>
    </recommendedName>
</protein>
<keyword evidence="7" id="KW-0238">DNA-binding</keyword>
<keyword evidence="9" id="KW-0544">Nucleosome core</keyword>
<comment type="caution">
    <text evidence="10">The sequence shown here is derived from an EMBL/GenBank/DDBJ whole genome shotgun (WGS) entry which is preliminary data.</text>
</comment>
<keyword evidence="11" id="KW-1185">Reference proteome</keyword>
<evidence type="ECO:0000256" key="9">
    <source>
        <dbReference type="ARBA" id="ARBA00023269"/>
    </source>
</evidence>
<keyword evidence="8" id="KW-0539">Nucleus</keyword>
<evidence type="ECO:0000256" key="5">
    <source>
        <dbReference type="ARBA" id="ARBA00020836"/>
    </source>
</evidence>
<dbReference type="EMBL" id="LJIJ01000315">
    <property type="protein sequence ID" value="ODM98869.1"/>
    <property type="molecule type" value="Genomic_DNA"/>
</dbReference>
<reference evidence="10 11" key="1">
    <citation type="journal article" date="2016" name="Genome Biol. Evol.">
        <title>Gene Family Evolution Reflects Adaptation to Soil Environmental Stressors in the Genome of the Collembolan Orchesella cincta.</title>
        <authorList>
            <person name="Faddeeva-Vakhrusheva A."/>
            <person name="Derks M.F."/>
            <person name="Anvar S.Y."/>
            <person name="Agamennone V."/>
            <person name="Suring W."/>
            <person name="Smit S."/>
            <person name="van Straalen N.M."/>
            <person name="Roelofs D."/>
        </authorList>
    </citation>
    <scope>NUCLEOTIDE SEQUENCE [LARGE SCALE GENOMIC DNA]</scope>
    <source>
        <tissue evidence="10">Mixed pool</tissue>
    </source>
</reference>
<dbReference type="GO" id="GO:0046982">
    <property type="term" value="F:protein heterodimerization activity"/>
    <property type="evidence" value="ECO:0007669"/>
    <property type="project" value="InterPro"/>
</dbReference>
<gene>
    <name evidence="10" type="ORF">Ocin01_07816</name>
</gene>
<dbReference type="AlphaFoldDB" id="A0A1D2N0R6"/>
<dbReference type="GO" id="GO:0003677">
    <property type="term" value="F:DNA binding"/>
    <property type="evidence" value="ECO:0007669"/>
    <property type="project" value="UniProtKB-KW"/>
</dbReference>
<accession>A0A1D2N0R6</accession>
<evidence type="ECO:0000256" key="6">
    <source>
        <dbReference type="ARBA" id="ARBA00022454"/>
    </source>
</evidence>
<evidence type="ECO:0000256" key="8">
    <source>
        <dbReference type="ARBA" id="ARBA00023242"/>
    </source>
</evidence>
<dbReference type="OrthoDB" id="5777208at2759"/>
<dbReference type="GO" id="GO:0005634">
    <property type="term" value="C:nucleus"/>
    <property type="evidence" value="ECO:0007669"/>
    <property type="project" value="UniProtKB-SubCell"/>
</dbReference>
<comment type="subcellular location">
    <subcellularLocation>
        <location evidence="3">Chromosome</location>
    </subcellularLocation>
    <subcellularLocation>
        <location evidence="2">Nucleus</location>
    </subcellularLocation>
</comment>
<dbReference type="PANTHER" id="PTHR10484">
    <property type="entry name" value="HISTONE H4"/>
    <property type="match status" value="1"/>
</dbReference>
<evidence type="ECO:0000313" key="11">
    <source>
        <dbReference type="Proteomes" id="UP000094527"/>
    </source>
</evidence>
<evidence type="ECO:0000313" key="10">
    <source>
        <dbReference type="EMBL" id="ODM98869.1"/>
    </source>
</evidence>